<reference evidence="1" key="1">
    <citation type="journal article" date="2019" name="Sci. Rep.">
        <title>Draft genome of Tanacetum cinerariifolium, the natural source of mosquito coil.</title>
        <authorList>
            <person name="Yamashiro T."/>
            <person name="Shiraishi A."/>
            <person name="Satake H."/>
            <person name="Nakayama K."/>
        </authorList>
    </citation>
    <scope>NUCLEOTIDE SEQUENCE</scope>
</reference>
<protein>
    <submittedName>
        <fullName evidence="1">Uncharacterized protein</fullName>
    </submittedName>
</protein>
<dbReference type="AlphaFoldDB" id="A0A6L2P316"/>
<accession>A0A6L2P316</accession>
<comment type="caution">
    <text evidence="1">The sequence shown here is derived from an EMBL/GenBank/DDBJ whole genome shotgun (WGS) entry which is preliminary data.</text>
</comment>
<evidence type="ECO:0000313" key="1">
    <source>
        <dbReference type="EMBL" id="GEU91652.1"/>
    </source>
</evidence>
<proteinExistence type="predicted"/>
<dbReference type="EMBL" id="BKCJ010010452">
    <property type="protein sequence ID" value="GEU91652.1"/>
    <property type="molecule type" value="Genomic_DNA"/>
</dbReference>
<sequence length="311" mass="35329">MLSLRERIKFDLEAKLIGETLVLPRSLDPFFEGYIELNDLNVPLELRRDQVDDLMPTIKESEREDPNRDGERGFDYLISALVLSKAYRDGCRASRSGFPYCKKVAGAFRSLSPFFSSVRFSFLSSSYESGDYWNISLYFQRQDQQLLSGMSVKNALDIQWCELSRKELDEFLSSYSIPSEYRVILPTPTQTILDAPLGYIGLYTHFFSLANLRLSLNDFFCEIVRADKEPAVEPTTELATEPVNERVGTTIDLGGVPKDILSLFTLGVLRPALVRGSAKKERFFEASCKKESGFWFANLAHCSCQGFYNKG</sequence>
<organism evidence="1">
    <name type="scientific">Tanacetum cinerariifolium</name>
    <name type="common">Dalmatian daisy</name>
    <name type="synonym">Chrysanthemum cinerariifolium</name>
    <dbReference type="NCBI Taxonomy" id="118510"/>
    <lineage>
        <taxon>Eukaryota</taxon>
        <taxon>Viridiplantae</taxon>
        <taxon>Streptophyta</taxon>
        <taxon>Embryophyta</taxon>
        <taxon>Tracheophyta</taxon>
        <taxon>Spermatophyta</taxon>
        <taxon>Magnoliopsida</taxon>
        <taxon>eudicotyledons</taxon>
        <taxon>Gunneridae</taxon>
        <taxon>Pentapetalae</taxon>
        <taxon>asterids</taxon>
        <taxon>campanulids</taxon>
        <taxon>Asterales</taxon>
        <taxon>Asteraceae</taxon>
        <taxon>Asteroideae</taxon>
        <taxon>Anthemideae</taxon>
        <taxon>Anthemidinae</taxon>
        <taxon>Tanacetum</taxon>
    </lineage>
</organism>
<name>A0A6L2P316_TANCI</name>
<gene>
    <name evidence="1" type="ORF">Tci_063630</name>
</gene>